<reference evidence="1" key="3">
    <citation type="submission" date="2025-09" db="UniProtKB">
        <authorList>
            <consortium name="Ensembl"/>
        </authorList>
    </citation>
    <scope>IDENTIFICATION</scope>
</reference>
<proteinExistence type="predicted"/>
<name>A0A5F4VWJ9_CALJA</name>
<evidence type="ECO:0000313" key="2">
    <source>
        <dbReference type="Proteomes" id="UP000008225"/>
    </source>
</evidence>
<dbReference type="GeneTree" id="ENSGT00940000167556"/>
<dbReference type="Bgee" id="ENSCJAG00000059501">
    <property type="expression patterns" value="Expressed in kidney and 1 other cell type or tissue"/>
</dbReference>
<dbReference type="PANTHER" id="PTHR46254:SF3">
    <property type="entry name" value="SECRETED PROTEIN"/>
    <property type="match status" value="1"/>
</dbReference>
<reference evidence="1" key="1">
    <citation type="submission" date="2009-03" db="EMBL/GenBank/DDBJ databases">
        <authorList>
            <person name="Warren W."/>
            <person name="Ye L."/>
            <person name="Minx P."/>
            <person name="Worley K."/>
            <person name="Gibbs R."/>
            <person name="Wilson R.K."/>
        </authorList>
    </citation>
    <scope>NUCLEOTIDE SEQUENCE [LARGE SCALE GENOMIC DNA]</scope>
</reference>
<dbReference type="Ensembl" id="ENSCJAT00000104343.2">
    <property type="protein sequence ID" value="ENSCJAP00000069891.1"/>
    <property type="gene ID" value="ENSCJAG00000059501.2"/>
</dbReference>
<accession>A0A5F4VWJ9</accession>
<protein>
    <submittedName>
        <fullName evidence="1">Uncharacterized protein</fullName>
    </submittedName>
</protein>
<reference evidence="1" key="2">
    <citation type="submission" date="2025-08" db="UniProtKB">
        <authorList>
            <consortium name="Ensembl"/>
        </authorList>
    </citation>
    <scope>IDENTIFICATION</scope>
</reference>
<evidence type="ECO:0000313" key="1">
    <source>
        <dbReference type="Ensembl" id="ENSCJAP00000069891.1"/>
    </source>
</evidence>
<dbReference type="AlphaFoldDB" id="A0A5F4VWJ9"/>
<dbReference type="Proteomes" id="UP000008225">
    <property type="component" value="Chromosome 6"/>
</dbReference>
<dbReference type="PANTHER" id="PTHR46254">
    <property type="entry name" value="PROTEIN GVQW1-RELATED"/>
    <property type="match status" value="1"/>
</dbReference>
<dbReference type="InParanoid" id="A0A5F4VWJ9"/>
<sequence>MQPPPPGFKQFSCLSLQSSWDYRHRPAFPGNFFIFYFFRRSFPLVTQVGVQWRNLGSLQPPPPGFKQFSCLSLLSSWDYRRTSPHTPNFFFFFLRHSLALVTQAGVQWRDLGSLQPLPPGLKQFSYLSLPSSSDYTCAPPCPEQRGTQGLPGAAGTASLELAQRPSLESLSEHLWGTED</sequence>
<keyword evidence="2" id="KW-1185">Reference proteome</keyword>
<organism evidence="1 2">
    <name type="scientific">Callithrix jacchus</name>
    <name type="common">White-tufted-ear marmoset</name>
    <name type="synonym">Simia Jacchus</name>
    <dbReference type="NCBI Taxonomy" id="9483"/>
    <lineage>
        <taxon>Eukaryota</taxon>
        <taxon>Metazoa</taxon>
        <taxon>Chordata</taxon>
        <taxon>Craniata</taxon>
        <taxon>Vertebrata</taxon>
        <taxon>Euteleostomi</taxon>
        <taxon>Mammalia</taxon>
        <taxon>Eutheria</taxon>
        <taxon>Euarchontoglires</taxon>
        <taxon>Primates</taxon>
        <taxon>Haplorrhini</taxon>
        <taxon>Platyrrhini</taxon>
        <taxon>Cebidae</taxon>
        <taxon>Callitrichinae</taxon>
        <taxon>Callithrix</taxon>
        <taxon>Callithrix</taxon>
    </lineage>
</organism>